<dbReference type="GO" id="GO:0000467">
    <property type="term" value="P:exonucleolytic trimming to generate mature 3'-end of 5.8S rRNA from tricistronic rRNA transcript (SSU-rRNA, 5.8S rRNA, LSU-rRNA)"/>
    <property type="evidence" value="ECO:0007669"/>
    <property type="project" value="TreeGrafter"/>
</dbReference>
<dbReference type="GO" id="GO:0034475">
    <property type="term" value="P:U4 snRNA 3'-end processing"/>
    <property type="evidence" value="ECO:0007669"/>
    <property type="project" value="TreeGrafter"/>
</dbReference>
<dbReference type="GO" id="GO:0016075">
    <property type="term" value="P:rRNA catabolic process"/>
    <property type="evidence" value="ECO:0007669"/>
    <property type="project" value="TreeGrafter"/>
</dbReference>
<dbReference type="InterPro" id="IPR015847">
    <property type="entry name" value="ExoRNase_PH_dom2"/>
</dbReference>
<protein>
    <recommendedName>
        <fullName evidence="6">Ribosomal RNA-processing protein 42</fullName>
    </recommendedName>
</protein>
<dbReference type="GO" id="GO:0000176">
    <property type="term" value="C:nuclear exosome (RNase complex)"/>
    <property type="evidence" value="ECO:0007669"/>
    <property type="project" value="UniProtKB-ARBA"/>
</dbReference>
<keyword evidence="5" id="KW-0271">Exosome</keyword>
<dbReference type="Gene3D" id="3.30.230.70">
    <property type="entry name" value="GHMP Kinase, N-terminal domain"/>
    <property type="match status" value="1"/>
</dbReference>
<comment type="subcellular location">
    <subcellularLocation>
        <location evidence="1">Cytoplasm</location>
    </subcellularLocation>
    <subcellularLocation>
        <location evidence="2">Nucleus</location>
        <location evidence="2">Nucleolus</location>
    </subcellularLocation>
</comment>
<evidence type="ECO:0000256" key="5">
    <source>
        <dbReference type="ARBA" id="ARBA00022835"/>
    </source>
</evidence>
<dbReference type="InterPro" id="IPR027408">
    <property type="entry name" value="PNPase/RNase_PH_dom_sf"/>
</dbReference>
<dbReference type="STRING" id="35722.A0A0B7NG48"/>
<reference evidence="9 10" key="1">
    <citation type="submission" date="2014-09" db="EMBL/GenBank/DDBJ databases">
        <authorList>
            <person name="Ellenberger Sabrina"/>
        </authorList>
    </citation>
    <scope>NUCLEOTIDE SEQUENCE [LARGE SCALE GENOMIC DNA]</scope>
    <source>
        <strain evidence="9 10">CBS 412.66</strain>
    </source>
</reference>
<sequence>MPAPLISPAERNYIEQGVEQDCRADGRARLEYRHVVLESGLLSQASGSARCRLGESDVLVGVKVEIGQVESAKPKQGRVVCNVECSPSASQQFEGRGADDLNNSLTLAMDRLFNGSQSGLDLESLCIIPDQQCWVIYIDAMVMDAAGNLLDCIIMTARAALYNTRIPKTEIEDLGDGEFEFEVIDDVDDAEPIKGWENLPISVTLYKIGQRYIIDPTILEELCSQVTLTVGVNKQGLVCGIKKGQTGSIEPSLLNEMIGTATTLAKPLIERMDSKLVSDENKILEKKKLGQHVETLGFFASVI</sequence>
<evidence type="ECO:0000313" key="9">
    <source>
        <dbReference type="EMBL" id="CEP16392.1"/>
    </source>
</evidence>
<evidence type="ECO:0000256" key="3">
    <source>
        <dbReference type="ARBA" id="ARBA00006678"/>
    </source>
</evidence>
<evidence type="ECO:0000313" key="10">
    <source>
        <dbReference type="Proteomes" id="UP000054107"/>
    </source>
</evidence>
<evidence type="ECO:0000256" key="6">
    <source>
        <dbReference type="ARBA" id="ARBA00042523"/>
    </source>
</evidence>
<dbReference type="SUPFAM" id="SSF54211">
    <property type="entry name" value="Ribosomal protein S5 domain 2-like"/>
    <property type="match status" value="1"/>
</dbReference>
<keyword evidence="4" id="KW-0963">Cytoplasm</keyword>
<evidence type="ECO:0000259" key="8">
    <source>
        <dbReference type="Pfam" id="PF03725"/>
    </source>
</evidence>
<dbReference type="GO" id="GO:0034473">
    <property type="term" value="P:U1 snRNA 3'-end processing"/>
    <property type="evidence" value="ECO:0007669"/>
    <property type="project" value="TreeGrafter"/>
</dbReference>
<dbReference type="AlphaFoldDB" id="A0A0B7NG48"/>
<dbReference type="InterPro" id="IPR020568">
    <property type="entry name" value="Ribosomal_Su5_D2-typ_SF"/>
</dbReference>
<keyword evidence="10" id="KW-1185">Reference proteome</keyword>
<dbReference type="InterPro" id="IPR050590">
    <property type="entry name" value="Exosome_comp_Rrp42_subfam"/>
</dbReference>
<feature type="domain" description="Exoribonuclease phosphorolytic" evidence="8">
    <location>
        <begin position="198"/>
        <end position="261"/>
    </location>
</feature>
<dbReference type="Pfam" id="PF03725">
    <property type="entry name" value="RNase_PH_C"/>
    <property type="match status" value="1"/>
</dbReference>
<dbReference type="OrthoDB" id="272245at2759"/>
<dbReference type="PANTHER" id="PTHR11097">
    <property type="entry name" value="EXOSOME COMPLEX EXONUCLEASE RIBOSOMAL RNA PROCESSING PROTEIN"/>
    <property type="match status" value="1"/>
</dbReference>
<evidence type="ECO:0000256" key="2">
    <source>
        <dbReference type="ARBA" id="ARBA00004604"/>
    </source>
</evidence>
<dbReference type="CDD" id="cd11367">
    <property type="entry name" value="RNase_PH_RRP42"/>
    <property type="match status" value="1"/>
</dbReference>
<dbReference type="EMBL" id="LN733128">
    <property type="protein sequence ID" value="CEP16392.1"/>
    <property type="molecule type" value="Genomic_DNA"/>
</dbReference>
<accession>A0A0B7NG48</accession>
<name>A0A0B7NG48_9FUNG</name>
<feature type="domain" description="Exoribonuclease phosphorolytic" evidence="7">
    <location>
        <begin position="31"/>
        <end position="167"/>
    </location>
</feature>
<dbReference type="Pfam" id="PF01138">
    <property type="entry name" value="RNase_PH"/>
    <property type="match status" value="1"/>
</dbReference>
<proteinExistence type="inferred from homology"/>
<dbReference type="InterPro" id="IPR001247">
    <property type="entry name" value="ExoRNase_PH_dom1"/>
</dbReference>
<dbReference type="Proteomes" id="UP000054107">
    <property type="component" value="Unassembled WGS sequence"/>
</dbReference>
<dbReference type="InterPro" id="IPR036345">
    <property type="entry name" value="ExoRNase_PH_dom2_sf"/>
</dbReference>
<dbReference type="GO" id="GO:0005730">
    <property type="term" value="C:nucleolus"/>
    <property type="evidence" value="ECO:0007669"/>
    <property type="project" value="UniProtKB-SubCell"/>
</dbReference>
<comment type="similarity">
    <text evidence="3">Belongs to the RNase PH family.</text>
</comment>
<dbReference type="GO" id="GO:0000177">
    <property type="term" value="C:cytoplasmic exosome (RNase complex)"/>
    <property type="evidence" value="ECO:0007669"/>
    <property type="project" value="TreeGrafter"/>
</dbReference>
<dbReference type="GO" id="GO:0071038">
    <property type="term" value="P:TRAMP-dependent tRNA surveillance pathway"/>
    <property type="evidence" value="ECO:0007669"/>
    <property type="project" value="TreeGrafter"/>
</dbReference>
<dbReference type="SUPFAM" id="SSF55666">
    <property type="entry name" value="Ribonuclease PH domain 2-like"/>
    <property type="match status" value="1"/>
</dbReference>
<dbReference type="GO" id="GO:0071028">
    <property type="term" value="P:nuclear mRNA surveillance"/>
    <property type="evidence" value="ECO:0007669"/>
    <property type="project" value="TreeGrafter"/>
</dbReference>
<dbReference type="GO" id="GO:0071035">
    <property type="term" value="P:nuclear polyadenylation-dependent rRNA catabolic process"/>
    <property type="evidence" value="ECO:0007669"/>
    <property type="project" value="TreeGrafter"/>
</dbReference>
<dbReference type="GO" id="GO:0034476">
    <property type="term" value="P:U5 snRNA 3'-end processing"/>
    <property type="evidence" value="ECO:0007669"/>
    <property type="project" value="TreeGrafter"/>
</dbReference>
<evidence type="ECO:0000259" key="7">
    <source>
        <dbReference type="Pfam" id="PF01138"/>
    </source>
</evidence>
<evidence type="ECO:0000256" key="1">
    <source>
        <dbReference type="ARBA" id="ARBA00004496"/>
    </source>
</evidence>
<dbReference type="GO" id="GO:0035925">
    <property type="term" value="F:mRNA 3'-UTR AU-rich region binding"/>
    <property type="evidence" value="ECO:0007669"/>
    <property type="project" value="TreeGrafter"/>
</dbReference>
<organism evidence="9 10">
    <name type="scientific">Parasitella parasitica</name>
    <dbReference type="NCBI Taxonomy" id="35722"/>
    <lineage>
        <taxon>Eukaryota</taxon>
        <taxon>Fungi</taxon>
        <taxon>Fungi incertae sedis</taxon>
        <taxon>Mucoromycota</taxon>
        <taxon>Mucoromycotina</taxon>
        <taxon>Mucoromycetes</taxon>
        <taxon>Mucorales</taxon>
        <taxon>Mucorineae</taxon>
        <taxon>Mucoraceae</taxon>
        <taxon>Parasitella</taxon>
    </lineage>
</organism>
<dbReference type="PANTHER" id="PTHR11097:SF8">
    <property type="entry name" value="EXOSOME COMPLEX COMPONENT RRP42"/>
    <property type="match status" value="1"/>
</dbReference>
<gene>
    <name evidence="9" type="primary">PARPA_10656.1 scaffold 41546</name>
</gene>
<evidence type="ECO:0000256" key="4">
    <source>
        <dbReference type="ARBA" id="ARBA00022490"/>
    </source>
</evidence>